<protein>
    <submittedName>
        <fullName evidence="2">Thimet oligopeptidase</fullName>
    </submittedName>
</protein>
<accession>A0A2I0VDP6</accession>
<dbReference type="InterPro" id="IPR045090">
    <property type="entry name" value="Pept_M3A_M3B"/>
</dbReference>
<reference evidence="2 3" key="2">
    <citation type="journal article" date="2017" name="Nature">
        <title>The Apostasia genome and the evolution of orchids.</title>
        <authorList>
            <person name="Zhang G.Q."/>
            <person name="Liu K.W."/>
            <person name="Li Z."/>
            <person name="Lohaus R."/>
            <person name="Hsiao Y.Y."/>
            <person name="Niu S.C."/>
            <person name="Wang J.Y."/>
            <person name="Lin Y.C."/>
            <person name="Xu Q."/>
            <person name="Chen L.J."/>
            <person name="Yoshida K."/>
            <person name="Fujiwara S."/>
            <person name="Wang Z.W."/>
            <person name="Zhang Y.Q."/>
            <person name="Mitsuda N."/>
            <person name="Wang M."/>
            <person name="Liu G.H."/>
            <person name="Pecoraro L."/>
            <person name="Huang H.X."/>
            <person name="Xiao X.J."/>
            <person name="Lin M."/>
            <person name="Wu X.Y."/>
            <person name="Wu W.L."/>
            <person name="Chen Y.Y."/>
            <person name="Chang S.B."/>
            <person name="Sakamoto S."/>
            <person name="Ohme-Takagi M."/>
            <person name="Yagi M."/>
            <person name="Zeng S.J."/>
            <person name="Shen C.Y."/>
            <person name="Yeh C.M."/>
            <person name="Luo Y.B."/>
            <person name="Tsai W.C."/>
            <person name="Van de Peer Y."/>
            <person name="Liu Z.J."/>
        </authorList>
    </citation>
    <scope>NUCLEOTIDE SEQUENCE [LARGE SCALE GENOMIC DNA]</scope>
    <source>
        <tissue evidence="2">The whole plant</tissue>
    </source>
</reference>
<keyword evidence="1" id="KW-1133">Transmembrane helix</keyword>
<dbReference type="AlphaFoldDB" id="A0A2I0VDP6"/>
<evidence type="ECO:0000313" key="2">
    <source>
        <dbReference type="EMBL" id="PKU61540.1"/>
    </source>
</evidence>
<evidence type="ECO:0000313" key="3">
    <source>
        <dbReference type="Proteomes" id="UP000233837"/>
    </source>
</evidence>
<organism evidence="2 3">
    <name type="scientific">Dendrobium catenatum</name>
    <dbReference type="NCBI Taxonomy" id="906689"/>
    <lineage>
        <taxon>Eukaryota</taxon>
        <taxon>Viridiplantae</taxon>
        <taxon>Streptophyta</taxon>
        <taxon>Embryophyta</taxon>
        <taxon>Tracheophyta</taxon>
        <taxon>Spermatophyta</taxon>
        <taxon>Magnoliopsida</taxon>
        <taxon>Liliopsida</taxon>
        <taxon>Asparagales</taxon>
        <taxon>Orchidaceae</taxon>
        <taxon>Epidendroideae</taxon>
        <taxon>Malaxideae</taxon>
        <taxon>Dendrobiinae</taxon>
        <taxon>Dendrobium</taxon>
    </lineage>
</organism>
<keyword evidence="1" id="KW-0472">Membrane</keyword>
<keyword evidence="1" id="KW-0812">Transmembrane</keyword>
<gene>
    <name evidence="2" type="ORF">MA16_Dca023850</name>
</gene>
<reference evidence="2 3" key="1">
    <citation type="journal article" date="2016" name="Sci. Rep.">
        <title>The Dendrobium catenatum Lindl. genome sequence provides insights into polysaccharide synthase, floral development and adaptive evolution.</title>
        <authorList>
            <person name="Zhang G.Q."/>
            <person name="Xu Q."/>
            <person name="Bian C."/>
            <person name="Tsai W.C."/>
            <person name="Yeh C.M."/>
            <person name="Liu K.W."/>
            <person name="Yoshida K."/>
            <person name="Zhang L.S."/>
            <person name="Chang S.B."/>
            <person name="Chen F."/>
            <person name="Shi Y."/>
            <person name="Su Y.Y."/>
            <person name="Zhang Y.Q."/>
            <person name="Chen L.J."/>
            <person name="Yin Y."/>
            <person name="Lin M."/>
            <person name="Huang H."/>
            <person name="Deng H."/>
            <person name="Wang Z.W."/>
            <person name="Zhu S.L."/>
            <person name="Zhao X."/>
            <person name="Deng C."/>
            <person name="Niu S.C."/>
            <person name="Huang J."/>
            <person name="Wang M."/>
            <person name="Liu G.H."/>
            <person name="Yang H.J."/>
            <person name="Xiao X.J."/>
            <person name="Hsiao Y.Y."/>
            <person name="Wu W.L."/>
            <person name="Chen Y.Y."/>
            <person name="Mitsuda N."/>
            <person name="Ohme-Takagi M."/>
            <person name="Luo Y.B."/>
            <person name="Van de Peer Y."/>
            <person name="Liu Z.J."/>
        </authorList>
    </citation>
    <scope>NUCLEOTIDE SEQUENCE [LARGE SCALE GENOMIC DNA]</scope>
    <source>
        <tissue evidence="2">The whole plant</tissue>
    </source>
</reference>
<dbReference type="InterPro" id="IPR024080">
    <property type="entry name" value="Neurolysin/TOP_N"/>
</dbReference>
<dbReference type="Proteomes" id="UP000233837">
    <property type="component" value="Unassembled WGS sequence"/>
</dbReference>
<evidence type="ECO:0000256" key="1">
    <source>
        <dbReference type="SAM" id="Phobius"/>
    </source>
</evidence>
<feature type="transmembrane region" description="Helical" evidence="1">
    <location>
        <begin position="178"/>
        <end position="200"/>
    </location>
</feature>
<dbReference type="PANTHER" id="PTHR11804:SF82">
    <property type="entry name" value="THIMET OLIGOPEPTIDASE-RELATED"/>
    <property type="match status" value="1"/>
</dbReference>
<dbReference type="Gene3D" id="1.20.1050.40">
    <property type="entry name" value="Endopeptidase. Chain P, domain 1"/>
    <property type="match status" value="2"/>
</dbReference>
<dbReference type="GO" id="GO:0004222">
    <property type="term" value="F:metalloendopeptidase activity"/>
    <property type="evidence" value="ECO:0007669"/>
    <property type="project" value="InterPro"/>
</dbReference>
<sequence length="215" mass="24534">MLAFMIDDKFSLKLWTRVSYNNAVAPLVDLEEYQYPLVQSCIFQKMVATSDDVRKASADAERRLDSHFLMCSLELACFVLLQLSIAQLCESSGWGRTKESNQEEALKPDAILDSSSRAHTRESRSFLSVLSTVIRKREDVYRVIKAFENRGEWLGPEAKRYVQCLVCKGTDSFSLRNFLFRLLLGLSYVCFLITNLHSVLLHTESSWSPDGRSIS</sequence>
<dbReference type="EMBL" id="KZ503770">
    <property type="protein sequence ID" value="PKU61540.1"/>
    <property type="molecule type" value="Genomic_DNA"/>
</dbReference>
<keyword evidence="3" id="KW-1185">Reference proteome</keyword>
<name>A0A2I0VDP6_9ASPA</name>
<dbReference type="GO" id="GO:0006518">
    <property type="term" value="P:peptide metabolic process"/>
    <property type="evidence" value="ECO:0007669"/>
    <property type="project" value="TreeGrafter"/>
</dbReference>
<proteinExistence type="predicted"/>
<dbReference type="PANTHER" id="PTHR11804">
    <property type="entry name" value="PROTEASE M3 THIMET OLIGOPEPTIDASE-RELATED"/>
    <property type="match status" value="1"/>
</dbReference>
<dbReference type="GO" id="GO:0006508">
    <property type="term" value="P:proteolysis"/>
    <property type="evidence" value="ECO:0007669"/>
    <property type="project" value="InterPro"/>
</dbReference>